<protein>
    <submittedName>
        <fullName evidence="2">Uncharacterized protein</fullName>
    </submittedName>
</protein>
<evidence type="ECO:0000313" key="3">
    <source>
        <dbReference type="Proteomes" id="UP001243195"/>
    </source>
</evidence>
<comment type="caution">
    <text evidence="2">The sequence shown here is derived from an EMBL/GenBank/DDBJ whole genome shotgun (WGS) entry which is preliminary data.</text>
</comment>
<name>A0AAW8JKW9_9GAMM</name>
<dbReference type="EMBL" id="JAVIDA010000020">
    <property type="protein sequence ID" value="MDQ9072489.1"/>
    <property type="molecule type" value="Genomic_DNA"/>
</dbReference>
<evidence type="ECO:0000313" key="2">
    <source>
        <dbReference type="EMBL" id="MDQ9072489.1"/>
    </source>
</evidence>
<feature type="signal peptide" evidence="1">
    <location>
        <begin position="1"/>
        <end position="21"/>
    </location>
</feature>
<dbReference type="AlphaFoldDB" id="A0AAW8JKW9"/>
<organism evidence="2 3">
    <name type="scientific">Acinetobacter gerneri</name>
    <dbReference type="NCBI Taxonomy" id="202952"/>
    <lineage>
        <taxon>Bacteria</taxon>
        <taxon>Pseudomonadati</taxon>
        <taxon>Pseudomonadota</taxon>
        <taxon>Gammaproteobacteria</taxon>
        <taxon>Moraxellales</taxon>
        <taxon>Moraxellaceae</taxon>
        <taxon>Acinetobacter</taxon>
    </lineage>
</organism>
<reference evidence="2" key="1">
    <citation type="submission" date="2023-08" db="EMBL/GenBank/DDBJ databases">
        <title>Emergence of clinically-relevant ST2 carbapenem-resistant Acinetobacter baumannii strains in hospital sewages in Zhejiang, East of China.</title>
        <authorList>
            <person name="Kaichao C."/>
            <person name="Zhang R."/>
        </authorList>
    </citation>
    <scope>NUCLEOTIDE SEQUENCE</scope>
    <source>
        <strain evidence="2">M-SY-60</strain>
    </source>
</reference>
<feature type="chain" id="PRO_5043499597" evidence="1">
    <location>
        <begin position="22"/>
        <end position="154"/>
    </location>
</feature>
<accession>A0AAW8JKW9</accession>
<evidence type="ECO:0000256" key="1">
    <source>
        <dbReference type="SAM" id="SignalP"/>
    </source>
</evidence>
<gene>
    <name evidence="2" type="ORF">RFH51_13595</name>
</gene>
<keyword evidence="1" id="KW-0732">Signal</keyword>
<dbReference type="RefSeq" id="WP_308956824.1">
    <property type="nucleotide sequence ID" value="NZ_JAVICY010000023.1"/>
</dbReference>
<sequence>MKIMRMLGILNLYLLSTTLWANQVPNQKNNDNTIYTDQFKQTQLYQNFAHDCRILDLEHWTHPSLGVFKKFHIKIEQVQLCNQGKYPIFIGESKYDLSSTPNQKYANDFFTALAKSNAYWSFAFVETLSQDIHYLDIQKKTLQIDHQYESYHKK</sequence>
<dbReference type="Proteomes" id="UP001243195">
    <property type="component" value="Unassembled WGS sequence"/>
</dbReference>
<proteinExistence type="predicted"/>